<dbReference type="EMBL" id="CP039690">
    <property type="protein sequence ID" value="QCI65346.1"/>
    <property type="molecule type" value="Genomic_DNA"/>
</dbReference>
<gene>
    <name evidence="1" type="ORF">E8M01_14685</name>
</gene>
<dbReference type="KEGG" id="pstg:E8M01_14685"/>
<name>A0A4D7B6L0_9HYPH</name>
<dbReference type="InterPro" id="IPR019285">
    <property type="entry name" value="DUF2336"/>
</dbReference>
<dbReference type="Proteomes" id="UP000298781">
    <property type="component" value="Chromosome"/>
</dbReference>
<organism evidence="1 2">
    <name type="scientific">Phreatobacter stygius</name>
    <dbReference type="NCBI Taxonomy" id="1940610"/>
    <lineage>
        <taxon>Bacteria</taxon>
        <taxon>Pseudomonadati</taxon>
        <taxon>Pseudomonadota</taxon>
        <taxon>Alphaproteobacteria</taxon>
        <taxon>Hyphomicrobiales</taxon>
        <taxon>Phreatobacteraceae</taxon>
        <taxon>Phreatobacter</taxon>
    </lineage>
</organism>
<sequence length="367" mass="39949">MSMAAAATIIEELEHVIARGPSDRRVETLRKVTDLFLGDAARYTQTQISLFDNVIMRLSAAMEKAVRQELSERLAPVENAPPTVLRSLAQDDEIDVARPILLLAAQLDDSLLADIAETKSQDHMQAIACRKKVSEVVTDVLVKRGNDKVALTVAANEGAAFSTEGYGALVSRAKDDDVLAECIGLRKDIPPYLFRVILASAKEGVQERLLASTAAKDRAQVRTALAGIADRIAVGSGPERRDYTAIHRAIVGLHHKGKLGEAELKAYAKQDKFEETVCALSVLCGVPVDMVERLFLGERADPILILARAAGLSWSALKHVLKVRPNGASMAPAALELARESYDKLTTNTALRVLRFWQVRGKSAKMH</sequence>
<protein>
    <submittedName>
        <fullName evidence="1">DUF2336 domain-containing protein</fullName>
    </submittedName>
</protein>
<proteinExistence type="predicted"/>
<dbReference type="OrthoDB" id="7888976at2"/>
<dbReference type="Pfam" id="PF10098">
    <property type="entry name" value="DUF2336"/>
    <property type="match status" value="1"/>
</dbReference>
<dbReference type="AlphaFoldDB" id="A0A4D7B6L0"/>
<reference evidence="1 2" key="1">
    <citation type="submission" date="2019-04" db="EMBL/GenBank/DDBJ databases">
        <title>Phreatobacter aquaticus sp. nov.</title>
        <authorList>
            <person name="Choi A."/>
        </authorList>
    </citation>
    <scope>NUCLEOTIDE SEQUENCE [LARGE SCALE GENOMIC DNA]</scope>
    <source>
        <strain evidence="1 2">KCTC 52518</strain>
    </source>
</reference>
<keyword evidence="2" id="KW-1185">Reference proteome</keyword>
<evidence type="ECO:0000313" key="1">
    <source>
        <dbReference type="EMBL" id="QCI65346.1"/>
    </source>
</evidence>
<accession>A0A4D7B6L0</accession>
<evidence type="ECO:0000313" key="2">
    <source>
        <dbReference type="Proteomes" id="UP000298781"/>
    </source>
</evidence>